<organism evidence="1 2">
    <name type="scientific">Trichinella pseudospiralis</name>
    <name type="common">Parasitic roundworm</name>
    <dbReference type="NCBI Taxonomy" id="6337"/>
    <lineage>
        <taxon>Eukaryota</taxon>
        <taxon>Metazoa</taxon>
        <taxon>Ecdysozoa</taxon>
        <taxon>Nematoda</taxon>
        <taxon>Enoplea</taxon>
        <taxon>Dorylaimia</taxon>
        <taxon>Trichinellida</taxon>
        <taxon>Trichinellidae</taxon>
        <taxon>Trichinella</taxon>
    </lineage>
</organism>
<protein>
    <submittedName>
        <fullName evidence="1">Uncharacterized protein</fullName>
    </submittedName>
</protein>
<evidence type="ECO:0000313" key="2">
    <source>
        <dbReference type="Proteomes" id="UP000054995"/>
    </source>
</evidence>
<keyword evidence="2" id="KW-1185">Reference proteome</keyword>
<dbReference type="AlphaFoldDB" id="A0A0V1G466"/>
<name>A0A0V1G466_TRIPS</name>
<sequence>MASMMGEQKQAAEIEVVLHFCLLIKCSPDEQPRCGQCVHNCLGQVAEFWRGHFWKWESMCVTAGGRIVRGTRQGGA</sequence>
<gene>
    <name evidence="1" type="ORF">T4D_4153</name>
</gene>
<reference evidence="1 2" key="1">
    <citation type="submission" date="2015-01" db="EMBL/GenBank/DDBJ databases">
        <title>Evolution of Trichinella species and genotypes.</title>
        <authorList>
            <person name="Korhonen P.K."/>
            <person name="Edoardo P."/>
            <person name="Giuseppe L.R."/>
            <person name="Gasser R.B."/>
        </authorList>
    </citation>
    <scope>NUCLEOTIDE SEQUENCE [LARGE SCALE GENOMIC DNA]</scope>
    <source>
        <strain evidence="1">ISS470</strain>
    </source>
</reference>
<proteinExistence type="predicted"/>
<comment type="caution">
    <text evidence="1">The sequence shown here is derived from an EMBL/GenBank/DDBJ whole genome shotgun (WGS) entry which is preliminary data.</text>
</comment>
<accession>A0A0V1G466</accession>
<dbReference type="EMBL" id="JYDT01000004">
    <property type="protein sequence ID" value="KRY93127.1"/>
    <property type="molecule type" value="Genomic_DNA"/>
</dbReference>
<dbReference type="Proteomes" id="UP000054995">
    <property type="component" value="Unassembled WGS sequence"/>
</dbReference>
<evidence type="ECO:0000313" key="1">
    <source>
        <dbReference type="EMBL" id="KRY93127.1"/>
    </source>
</evidence>